<dbReference type="InterPro" id="IPR005119">
    <property type="entry name" value="LysR_subst-bd"/>
</dbReference>
<dbReference type="GO" id="GO:0006355">
    <property type="term" value="P:regulation of DNA-templated transcription"/>
    <property type="evidence" value="ECO:0007669"/>
    <property type="project" value="TreeGrafter"/>
</dbReference>
<accession>A0AAV4G135</accession>
<comment type="similarity">
    <text evidence="1">Belongs to the LysR transcriptional regulatory family.</text>
</comment>
<dbReference type="PANTHER" id="PTHR30126:SF2">
    <property type="entry name" value="HTH-TYPE TRANSCRIPTIONAL REGULATOR YJIE"/>
    <property type="match status" value="1"/>
</dbReference>
<evidence type="ECO:0000259" key="4">
    <source>
        <dbReference type="Pfam" id="PF03466"/>
    </source>
</evidence>
<dbReference type="CDD" id="cd05466">
    <property type="entry name" value="PBP2_LTTR_substrate"/>
    <property type="match status" value="1"/>
</dbReference>
<proteinExistence type="inferred from homology"/>
<feature type="domain" description="LysR substrate-binding" evidence="4">
    <location>
        <begin position="4"/>
        <end position="166"/>
    </location>
</feature>
<dbReference type="EMBL" id="BMAT01011766">
    <property type="protein sequence ID" value="GFR78720.1"/>
    <property type="molecule type" value="Genomic_DNA"/>
</dbReference>
<sequence>MDLAVEALQQGRCDFLLGFDIDALMQPPFASLPLGKTWMRPVCASDSEGTPLFQLEAGQPLPLLRYSPGSHMGRRVNTLLKRSANTLQFCSVMESSLTDLLKVMALRGKGIAWLPDYAITDELRCGQLQPLGGDEWCIAVDVVLYRNDVRLHAGAERFWSLLAKQCAAGWLLPM</sequence>
<dbReference type="SUPFAM" id="SSF53850">
    <property type="entry name" value="Periplasmic binding protein-like II"/>
    <property type="match status" value="1"/>
</dbReference>
<evidence type="ECO:0000256" key="1">
    <source>
        <dbReference type="ARBA" id="ARBA00009437"/>
    </source>
</evidence>
<keyword evidence="3" id="KW-0804">Transcription</keyword>
<dbReference type="AlphaFoldDB" id="A0AAV4G135"/>
<organism evidence="5 6">
    <name type="scientific">Elysia marginata</name>
    <dbReference type="NCBI Taxonomy" id="1093978"/>
    <lineage>
        <taxon>Eukaryota</taxon>
        <taxon>Metazoa</taxon>
        <taxon>Spiralia</taxon>
        <taxon>Lophotrochozoa</taxon>
        <taxon>Mollusca</taxon>
        <taxon>Gastropoda</taxon>
        <taxon>Heterobranchia</taxon>
        <taxon>Euthyneura</taxon>
        <taxon>Panpulmonata</taxon>
        <taxon>Sacoglossa</taxon>
        <taxon>Placobranchoidea</taxon>
        <taxon>Plakobranchidae</taxon>
        <taxon>Elysia</taxon>
    </lineage>
</organism>
<dbReference type="PANTHER" id="PTHR30126">
    <property type="entry name" value="HTH-TYPE TRANSCRIPTIONAL REGULATOR"/>
    <property type="match status" value="1"/>
</dbReference>
<dbReference type="Proteomes" id="UP000762676">
    <property type="component" value="Unassembled WGS sequence"/>
</dbReference>
<name>A0AAV4G135_9GAST</name>
<comment type="caution">
    <text evidence="5">The sequence shown here is derived from an EMBL/GenBank/DDBJ whole genome shotgun (WGS) entry which is preliminary data.</text>
</comment>
<keyword evidence="2" id="KW-0805">Transcription regulation</keyword>
<evidence type="ECO:0000256" key="2">
    <source>
        <dbReference type="ARBA" id="ARBA00023015"/>
    </source>
</evidence>
<evidence type="ECO:0000313" key="5">
    <source>
        <dbReference type="EMBL" id="GFR78720.1"/>
    </source>
</evidence>
<gene>
    <name evidence="5" type="ORF">ElyMa_005857000</name>
</gene>
<protein>
    <submittedName>
        <fullName evidence="5">LysR family transcriptional regulator</fullName>
    </submittedName>
</protein>
<evidence type="ECO:0000313" key="6">
    <source>
        <dbReference type="Proteomes" id="UP000762676"/>
    </source>
</evidence>
<keyword evidence="6" id="KW-1185">Reference proteome</keyword>
<dbReference type="Gene3D" id="3.40.190.10">
    <property type="entry name" value="Periplasmic binding protein-like II"/>
    <property type="match status" value="2"/>
</dbReference>
<dbReference type="Pfam" id="PF03466">
    <property type="entry name" value="LysR_substrate"/>
    <property type="match status" value="1"/>
</dbReference>
<reference evidence="5 6" key="1">
    <citation type="journal article" date="2021" name="Elife">
        <title>Chloroplast acquisition without the gene transfer in kleptoplastic sea slugs, Plakobranchus ocellatus.</title>
        <authorList>
            <person name="Maeda T."/>
            <person name="Takahashi S."/>
            <person name="Yoshida T."/>
            <person name="Shimamura S."/>
            <person name="Takaki Y."/>
            <person name="Nagai Y."/>
            <person name="Toyoda A."/>
            <person name="Suzuki Y."/>
            <person name="Arimoto A."/>
            <person name="Ishii H."/>
            <person name="Satoh N."/>
            <person name="Nishiyama T."/>
            <person name="Hasebe M."/>
            <person name="Maruyama T."/>
            <person name="Minagawa J."/>
            <person name="Obokata J."/>
            <person name="Shigenobu S."/>
        </authorList>
    </citation>
    <scope>NUCLEOTIDE SEQUENCE [LARGE SCALE GENOMIC DNA]</scope>
</reference>
<dbReference type="GO" id="GO:0000976">
    <property type="term" value="F:transcription cis-regulatory region binding"/>
    <property type="evidence" value="ECO:0007669"/>
    <property type="project" value="TreeGrafter"/>
</dbReference>
<evidence type="ECO:0000256" key="3">
    <source>
        <dbReference type="ARBA" id="ARBA00023163"/>
    </source>
</evidence>